<dbReference type="Proteomes" id="UP000254620">
    <property type="component" value="Unassembled WGS sequence"/>
</dbReference>
<feature type="region of interest" description="Disordered" evidence="1">
    <location>
        <begin position="620"/>
        <end position="639"/>
    </location>
</feature>
<gene>
    <name evidence="4" type="ORF">NCTC10926_00432</name>
</gene>
<dbReference type="InterPro" id="IPR015406">
    <property type="entry name" value="GpJ_CSF"/>
</dbReference>
<name>A0A380X4C1_AVIPA</name>
<protein>
    <submittedName>
        <fullName evidence="4">Phage-related protein</fullName>
    </submittedName>
</protein>
<dbReference type="AlphaFoldDB" id="A0A380X4C1"/>
<reference evidence="4 5" key="1">
    <citation type="submission" date="2018-06" db="EMBL/GenBank/DDBJ databases">
        <authorList>
            <consortium name="Pathogen Informatics"/>
            <person name="Doyle S."/>
        </authorList>
    </citation>
    <scope>NUCLEOTIDE SEQUENCE [LARGE SCALE GENOMIC DNA]</scope>
    <source>
        <strain evidence="4 5">NCTC10926</strain>
    </source>
</reference>
<feature type="domain" description="Tip attachment protein J" evidence="3">
    <location>
        <begin position="52"/>
        <end position="215"/>
    </location>
</feature>
<dbReference type="PANTHER" id="PTHR36251:SF2">
    <property type="entry name" value="GIFSY-2 PROPHAGE HOST SPECIFICITY PROTEIN J, PHAGE LAMBDA"/>
    <property type="match status" value="1"/>
</dbReference>
<feature type="compositionally biased region" description="Basic and acidic residues" evidence="1">
    <location>
        <begin position="620"/>
        <end position="632"/>
    </location>
</feature>
<dbReference type="Pfam" id="PF13550">
    <property type="entry name" value="Phage-tail_3"/>
    <property type="match status" value="1"/>
</dbReference>
<evidence type="ECO:0000256" key="1">
    <source>
        <dbReference type="SAM" id="MobiDB-lite"/>
    </source>
</evidence>
<dbReference type="PANTHER" id="PTHR36251">
    <property type="entry name" value="FELS-1 PROPHAGE HOST SPECIFICITY PROTEIN-RELATED"/>
    <property type="match status" value="1"/>
</dbReference>
<dbReference type="Gene3D" id="2.60.40.10">
    <property type="entry name" value="Immunoglobulins"/>
    <property type="match status" value="2"/>
</dbReference>
<dbReference type="InterPro" id="IPR053171">
    <property type="entry name" value="Viral_Tip_Attach_Protein"/>
</dbReference>
<evidence type="ECO:0000259" key="2">
    <source>
        <dbReference type="Pfam" id="PF09327"/>
    </source>
</evidence>
<feature type="domain" description="Tip attachment protein J central straight fiber" evidence="2">
    <location>
        <begin position="855"/>
        <end position="995"/>
    </location>
</feature>
<dbReference type="EMBL" id="UFSW01000001">
    <property type="protein sequence ID" value="SUU97066.1"/>
    <property type="molecule type" value="Genomic_DNA"/>
</dbReference>
<dbReference type="Pfam" id="PF09327">
    <property type="entry name" value="Phage_Tail_Tip"/>
    <property type="match status" value="1"/>
</dbReference>
<dbReference type="InterPro" id="IPR032876">
    <property type="entry name" value="J_dom"/>
</dbReference>
<proteinExistence type="predicted"/>
<evidence type="ECO:0000259" key="3">
    <source>
        <dbReference type="Pfam" id="PF13550"/>
    </source>
</evidence>
<evidence type="ECO:0000313" key="5">
    <source>
        <dbReference type="Proteomes" id="UP000254620"/>
    </source>
</evidence>
<evidence type="ECO:0000313" key="4">
    <source>
        <dbReference type="EMBL" id="SUU97066.1"/>
    </source>
</evidence>
<accession>A0A380X4C1</accession>
<sequence length="1140" mass="123368">MTNKRYGLGQRLGEFNVDKWTLYQVAQYCDQLVPDGFGGKEPRFTCNAWLVEQRKAYDVINDICSIFRAMPVWNGREFTVVMDRPADPVWTYTNANVVNGEFSYQYSALKARHNEIHVEYIDASDSYEKKVEVVSDDALIRRYGLNIKKVTAFGCTSRGQAHRTGKWILETERLETKTVTFSVGAEGLMHIPGDVIRVADSDYAATNIGGRVLAIDGRKAILDREIEINGKSYLTYINAEDIRILGVAEGNQAVLETMPEDLVPYTVWSLTTQQINVQLFKCLTISEEEKGKYTIVALQHEPQKEAIVDNGAVFEPRETTLATSGLRKVDNLQVQANGDGIELSFDAIVQNSAMVTYQIKLYRDGNFYKLYDNLTSPKITFVDLPDGEYIAEVRAQNAQGQLSDPVTKTFTVRLAVSELVTVPKMFAIELNWRNPIFSNPKTAIEIWVSSDNQFANARKLVSLAYPTNSYTYSGLSLNDRFWFWVRMVDGDNAGRFTDAVEGQPSQDATALTDYLHGQITKSELGQSLIDSLQADIDTAVDAETQARLAALKAEVTNRTKAIQSESTKLTAKIQAEANARGTAISQLQNIDAQQAQKMTALTAKAEQALSGLEAERIARASGDEAEARERRNLTSRVASAESGLSNLQRTVSTQAQSLSEVSQNLNARFDSLQIGGRNYILSSKSSITSGNVDNGRRYFELSKALPVDVSTLTISVYVNVVGNRNTTYANNNRAGVGVKIEFIDDSVSWFEVWTSKSDIKGRISRTATYNKRIKNIGSVFMLNFLDAQTSIVSDPKVELGTVATDWTPAPEDLEGAVEAVSAKVDSTRETLTRANQALGQRIDTVNASVNDAKAQISTVSRAVATTDGKLSATHTIKTQTIAGGRKAIAGIVLGASGDNRTAESSVIVMADKFGVVKNANDGNVVPMLSVVNNRVAVNGDLIADGTILGKHIRANQTLTSPNINGGRLNIGNGNFIVDSNGNVTAKKGTFSGNLNGATGTFKGDISAASGTFRGKIYAENIIDDTAQAFTLQHGKPLTIPAFGKKRVILIPACFCELRVGMASGSSAATIQASATVTIRSSAGGSVSGSGSAKGSGESGSVFVSGFFVVNANTTTIINYTSYVSGSGSISCPDIPIIAIC</sequence>
<organism evidence="4 5">
    <name type="scientific">Avibacterium paragallinarum</name>
    <name type="common">Haemophilus gallinarum</name>
    <dbReference type="NCBI Taxonomy" id="728"/>
    <lineage>
        <taxon>Bacteria</taxon>
        <taxon>Pseudomonadati</taxon>
        <taxon>Pseudomonadota</taxon>
        <taxon>Gammaproteobacteria</taxon>
        <taxon>Pasteurellales</taxon>
        <taxon>Pasteurellaceae</taxon>
        <taxon>Avibacterium</taxon>
    </lineage>
</organism>
<dbReference type="InterPro" id="IPR013783">
    <property type="entry name" value="Ig-like_fold"/>
</dbReference>